<dbReference type="AlphaFoldDB" id="A0A515L541"/>
<proteinExistence type="evidence at transcript level"/>
<comment type="similarity">
    <text evidence="2">Belongs to the plant acyltransferase family.</text>
</comment>
<accession>A0A515L541</accession>
<dbReference type="InterPro" id="IPR050898">
    <property type="entry name" value="Plant_acyltransferase"/>
</dbReference>
<evidence type="ECO:0000256" key="2">
    <source>
        <dbReference type="ARBA" id="ARBA00009861"/>
    </source>
</evidence>
<keyword evidence="5" id="KW-0012">Acyltransferase</keyword>
<reference evidence="5" key="1">
    <citation type="journal article" date="2019" name="Front. Plant Sci.">
        <title>Evolutionary Developments in Plant Specialized Metabolism, Exemplified by Two Transferase Families.</title>
        <authorList>
            <person name="Kusano H."/>
            <person name="Li H."/>
            <person name="Minami H."/>
            <person name="Kato Y."/>
            <person name="Tabata H."/>
            <person name="Yazaki K."/>
        </authorList>
    </citation>
    <scope>NUCLEOTIDE SEQUENCE</scope>
</reference>
<evidence type="ECO:0000313" key="5">
    <source>
        <dbReference type="EMBL" id="QDM39172.1"/>
    </source>
</evidence>
<protein>
    <submittedName>
        <fullName evidence="5">BAHD acyltransferase-like 02</fullName>
    </submittedName>
</protein>
<organism evidence="5">
    <name type="scientific">Taxus x media</name>
    <dbReference type="NCBI Taxonomy" id="85957"/>
    <lineage>
        <taxon>Eukaryota</taxon>
        <taxon>Viridiplantae</taxon>
        <taxon>Streptophyta</taxon>
        <taxon>Embryophyta</taxon>
        <taxon>Tracheophyta</taxon>
        <taxon>Spermatophyta</taxon>
        <taxon>Pinopsida</taxon>
        <taxon>Pinidae</taxon>
        <taxon>Conifers II</taxon>
        <taxon>Cupressales</taxon>
        <taxon>Taxaceae</taxon>
        <taxon>Taxus</taxon>
    </lineage>
</organism>
<dbReference type="GO" id="GO:0042617">
    <property type="term" value="P:paclitaxel biosynthetic process"/>
    <property type="evidence" value="ECO:0007669"/>
    <property type="project" value="UniProtKB-UniPathway"/>
</dbReference>
<dbReference type="UniPathway" id="UPA00842"/>
<evidence type="ECO:0000256" key="3">
    <source>
        <dbReference type="ARBA" id="ARBA00022679"/>
    </source>
</evidence>
<evidence type="ECO:0000256" key="1">
    <source>
        <dbReference type="ARBA" id="ARBA00005122"/>
    </source>
</evidence>
<dbReference type="Gene3D" id="3.30.559.10">
    <property type="entry name" value="Chloramphenicol acetyltransferase-like domain"/>
    <property type="match status" value="2"/>
</dbReference>
<dbReference type="SUPFAM" id="SSF52777">
    <property type="entry name" value="CoA-dependent acyltransferases"/>
    <property type="match status" value="2"/>
</dbReference>
<dbReference type="GO" id="GO:0016746">
    <property type="term" value="F:acyltransferase activity"/>
    <property type="evidence" value="ECO:0007669"/>
    <property type="project" value="UniProtKB-KW"/>
</dbReference>
<dbReference type="SMR" id="A0A515L541"/>
<dbReference type="EMBL" id="MK585529">
    <property type="protein sequence ID" value="QDM39172.1"/>
    <property type="molecule type" value="mRNA"/>
</dbReference>
<dbReference type="InterPro" id="IPR023213">
    <property type="entry name" value="CAT-like_dom_sf"/>
</dbReference>
<dbReference type="PANTHER" id="PTHR31147:SF66">
    <property type="entry name" value="OS05G0315700 PROTEIN"/>
    <property type="match status" value="1"/>
</dbReference>
<evidence type="ECO:0000256" key="4">
    <source>
        <dbReference type="ARBA" id="ARBA00023059"/>
    </source>
</evidence>
<comment type="pathway">
    <text evidence="1">Alkaloid biosynthesis; taxol biosynthesis.</text>
</comment>
<dbReference type="Pfam" id="PF02458">
    <property type="entry name" value="Transferase"/>
    <property type="match status" value="1"/>
</dbReference>
<keyword evidence="4" id="KW-0876">Taxol biosynthesis</keyword>
<name>A0A515L541_9CONI</name>
<sequence>MAALHEQFTVQRRAGELVRPASETPQGVLFLSNLDDRTGVRLHASQIQFYQCNKTRKEDPAKVIKEALGKVLDHFYPLAGRLRPSPRSPSKLLLHCTGEGVSFVEADADVSLRHFFKDNNMLIPPFHCVEKLFDDTFVSTSIIDSPLISIQVTRLSCGGFAFAMRFNHCVSDGYGMYLFVRALSEMAKGAHVPSIPPVWERERLLPRKKPLVQFLEYDYKQDCPGPAMAVIDWDEEDETVRKSIVFSSKEIALLKREAGLTECSTFDVLSAYLWRVRTRALNIPDNEVVRLIIPVDFRSRLQPPLPQGYCGNAIILAYTDTTAADLINNGLSFATKLVHDAKAKVNEEYVRSVIDLIELRPVPSPPGVKRGIGLLVISNISRIGYHEIDFGWGKAVYGGDSMHTLPRTMSPFISVVDRNSGKVEIAAALCLPASAMQVIEAEIVKLKMSSNTPAVFRSSL</sequence>
<dbReference type="PANTHER" id="PTHR31147">
    <property type="entry name" value="ACYL TRANSFERASE 4"/>
    <property type="match status" value="1"/>
</dbReference>
<keyword evidence="3 5" id="KW-0808">Transferase</keyword>